<dbReference type="Pfam" id="PF07394">
    <property type="entry name" value="DUF1501"/>
    <property type="match status" value="1"/>
</dbReference>
<dbReference type="RefSeq" id="WP_149112725.1">
    <property type="nucleotide sequence ID" value="NZ_CP042425.1"/>
</dbReference>
<proteinExistence type="predicted"/>
<dbReference type="KEGG" id="lrs:PX52LOC_05211"/>
<dbReference type="InterPro" id="IPR006311">
    <property type="entry name" value="TAT_signal"/>
</dbReference>
<accession>A0A5C1AJ55</accession>
<reference evidence="2" key="1">
    <citation type="submission" date="2019-08" db="EMBL/GenBank/DDBJ databases">
        <title>Limnoglobus roseus gen. nov., sp. nov., a novel freshwater planctomycete with a giant genome from the family Gemmataceae.</title>
        <authorList>
            <person name="Kulichevskaya I.S."/>
            <person name="Naumoff D.G."/>
            <person name="Miroshnikov K."/>
            <person name="Ivanova A."/>
            <person name="Philippov D.A."/>
            <person name="Hakobyan A."/>
            <person name="Rijpstra I.C."/>
            <person name="Sinninghe Damste J.S."/>
            <person name="Liesack W."/>
            <person name="Dedysh S.N."/>
        </authorList>
    </citation>
    <scope>NUCLEOTIDE SEQUENCE [LARGE SCALE GENOMIC DNA]</scope>
    <source>
        <strain evidence="2">PX52</strain>
    </source>
</reference>
<gene>
    <name evidence="1" type="ORF">PX52LOC_05211</name>
</gene>
<dbReference type="PANTHER" id="PTHR43737:SF1">
    <property type="entry name" value="DUF1501 DOMAIN-CONTAINING PROTEIN"/>
    <property type="match status" value="1"/>
</dbReference>
<dbReference type="EMBL" id="CP042425">
    <property type="protein sequence ID" value="QEL18197.1"/>
    <property type="molecule type" value="Genomic_DNA"/>
</dbReference>
<dbReference type="InterPro" id="IPR010869">
    <property type="entry name" value="DUF1501"/>
</dbReference>
<dbReference type="PANTHER" id="PTHR43737">
    <property type="entry name" value="BLL7424 PROTEIN"/>
    <property type="match status" value="1"/>
</dbReference>
<dbReference type="Proteomes" id="UP000324974">
    <property type="component" value="Chromosome"/>
</dbReference>
<evidence type="ECO:0000313" key="1">
    <source>
        <dbReference type="EMBL" id="QEL18197.1"/>
    </source>
</evidence>
<dbReference type="AlphaFoldDB" id="A0A5C1AJ55"/>
<protein>
    <recommendedName>
        <fullName evidence="3">DUF1501 domain-containing protein</fullName>
    </recommendedName>
</protein>
<sequence length="414" mass="43803">MATRRDFLKSSTLLGFGGSVPAFLGTTALAAPASSKAGAKDTILVVVQLTGGNDGLNTVIPFKNELYAKYRPTIAVPKDKVFGVNAEVGLHPSMAPLGQLLNEQSAACIVQGVGYPNPDQSHFRSMDIWQAASTDATLTEGWLGKAMKAKPVPAFHLAADNEIAPLALNGAPARVPSVAKLEDFQLKIGGASGKDKSDQKTVIEAVTKGEMTTEGQPKLLDFVRRTAINTYESTDRLREIGKNYEPKVPYPASAFANRLKLAAQLIDAGIGARLFYVSLDGFDTHAGQGGAAGNHANLLATVAGGISAFYRDLSARGHGDRVCVMTFSEFGRRAKENGSNGTDHGSGAPMFLVGGKVKAGVVGDHPSLEKLADGNLVHSTDFRQIYAAVLEKWLGVDPKPILGEKFKPLDVFKA</sequence>
<organism evidence="1 2">
    <name type="scientific">Limnoglobus roseus</name>
    <dbReference type="NCBI Taxonomy" id="2598579"/>
    <lineage>
        <taxon>Bacteria</taxon>
        <taxon>Pseudomonadati</taxon>
        <taxon>Planctomycetota</taxon>
        <taxon>Planctomycetia</taxon>
        <taxon>Gemmatales</taxon>
        <taxon>Gemmataceae</taxon>
        <taxon>Limnoglobus</taxon>
    </lineage>
</organism>
<name>A0A5C1AJ55_9BACT</name>
<dbReference type="OrthoDB" id="9779968at2"/>
<evidence type="ECO:0008006" key="3">
    <source>
        <dbReference type="Google" id="ProtNLM"/>
    </source>
</evidence>
<dbReference type="PROSITE" id="PS51318">
    <property type="entry name" value="TAT"/>
    <property type="match status" value="1"/>
</dbReference>
<evidence type="ECO:0000313" key="2">
    <source>
        <dbReference type="Proteomes" id="UP000324974"/>
    </source>
</evidence>
<keyword evidence="2" id="KW-1185">Reference proteome</keyword>